<protein>
    <submittedName>
        <fullName evidence="1">Jerky protein homolog-like</fullName>
    </submittedName>
</protein>
<keyword evidence="2" id="KW-1185">Reference proteome</keyword>
<gene>
    <name evidence="1" type="primary">WH47_11897</name>
    <name evidence="1" type="ORF">TNCT_385231</name>
</gene>
<dbReference type="EMBL" id="BMAO01039080">
    <property type="protein sequence ID" value="GFR28801.1"/>
    <property type="molecule type" value="Genomic_DNA"/>
</dbReference>
<name>A0A8X6HRC0_TRICU</name>
<reference evidence="1" key="1">
    <citation type="submission" date="2020-07" db="EMBL/GenBank/DDBJ databases">
        <title>Multicomponent nature underlies the extraordinary mechanical properties of spider dragline silk.</title>
        <authorList>
            <person name="Kono N."/>
            <person name="Nakamura H."/>
            <person name="Mori M."/>
            <person name="Yoshida Y."/>
            <person name="Ohtoshi R."/>
            <person name="Malay A.D."/>
            <person name="Moran D.A.P."/>
            <person name="Tomita M."/>
            <person name="Numata K."/>
            <person name="Arakawa K."/>
        </authorList>
    </citation>
    <scope>NUCLEOTIDE SEQUENCE</scope>
</reference>
<proteinExistence type="predicted"/>
<dbReference type="Proteomes" id="UP000887116">
    <property type="component" value="Unassembled WGS sequence"/>
</dbReference>
<sequence length="130" mass="14016">MNETSTYINSDVFMNFLKNHFIPRKEHGKVLILDGHVSNSSDVAVLDLAAEKDPNRKVSRLQFGSLLNAAWSKAATVRNGTYGFSATGICPYNPQAIAQNAFAISDDSSNDTAVASTSGERGMTTSAVYH</sequence>
<comment type="caution">
    <text evidence="1">The sequence shown here is derived from an EMBL/GenBank/DDBJ whole genome shotgun (WGS) entry which is preliminary data.</text>
</comment>
<evidence type="ECO:0000313" key="2">
    <source>
        <dbReference type="Proteomes" id="UP000887116"/>
    </source>
</evidence>
<accession>A0A8X6HRC0</accession>
<evidence type="ECO:0000313" key="1">
    <source>
        <dbReference type="EMBL" id="GFR28801.1"/>
    </source>
</evidence>
<organism evidence="1 2">
    <name type="scientific">Trichonephila clavata</name>
    <name type="common">Joro spider</name>
    <name type="synonym">Nephila clavata</name>
    <dbReference type="NCBI Taxonomy" id="2740835"/>
    <lineage>
        <taxon>Eukaryota</taxon>
        <taxon>Metazoa</taxon>
        <taxon>Ecdysozoa</taxon>
        <taxon>Arthropoda</taxon>
        <taxon>Chelicerata</taxon>
        <taxon>Arachnida</taxon>
        <taxon>Araneae</taxon>
        <taxon>Araneomorphae</taxon>
        <taxon>Entelegynae</taxon>
        <taxon>Araneoidea</taxon>
        <taxon>Nephilidae</taxon>
        <taxon>Trichonephila</taxon>
    </lineage>
</organism>
<dbReference type="AlphaFoldDB" id="A0A8X6HRC0"/>
<dbReference type="OrthoDB" id="7477068at2759"/>